<dbReference type="FunFam" id="1.20.1250.20:FF:000134">
    <property type="entry name" value="MFS sugar transporter protein"/>
    <property type="match status" value="1"/>
</dbReference>
<dbReference type="SUPFAM" id="SSF103473">
    <property type="entry name" value="MFS general substrate transporter"/>
    <property type="match status" value="1"/>
</dbReference>
<evidence type="ECO:0000256" key="5">
    <source>
        <dbReference type="ARBA" id="ARBA00022989"/>
    </source>
</evidence>
<feature type="transmembrane region" description="Helical" evidence="9">
    <location>
        <begin position="211"/>
        <end position="229"/>
    </location>
</feature>
<evidence type="ECO:0000256" key="6">
    <source>
        <dbReference type="ARBA" id="ARBA00023136"/>
    </source>
</evidence>
<dbReference type="PANTHER" id="PTHR48022">
    <property type="entry name" value="PLASTIDIC GLUCOSE TRANSPORTER 4"/>
    <property type="match status" value="1"/>
</dbReference>
<keyword evidence="12" id="KW-1185">Reference proteome</keyword>
<dbReference type="NCBIfam" id="TIGR00879">
    <property type="entry name" value="SP"/>
    <property type="match status" value="1"/>
</dbReference>
<protein>
    <submittedName>
        <fullName evidence="11">Hexose transporter 2</fullName>
    </submittedName>
</protein>
<evidence type="ECO:0000313" key="11">
    <source>
        <dbReference type="EMBL" id="CCH41023.1"/>
    </source>
</evidence>
<evidence type="ECO:0000256" key="2">
    <source>
        <dbReference type="ARBA" id="ARBA00010992"/>
    </source>
</evidence>
<proteinExistence type="inferred from homology"/>
<dbReference type="InterPro" id="IPR020846">
    <property type="entry name" value="MFS_dom"/>
</dbReference>
<dbReference type="InterPro" id="IPR050360">
    <property type="entry name" value="MFS_Sugar_Transporters"/>
</dbReference>
<sequence length="587" mass="65398">MVGIIADEVKFFKKDKSTPKKLPTNPNADINSSTESIGVSKIKAYLPNYGKSWIKVPHLLRLNLILLIVSLTSTNTGYDGSLLNAFQSIPDWVHAMGNPTGAVLGAIANGVVFGCALGFPVAPWISDRLGRRHAITVGNAIMIVGALIQSVSGTWLTVEGESREGFTEKRAYAMFLIARIILGFGNTIAIISSPPLISELTYPSHRQPMTAFFNSNWYLGAIIAAWVSYGTRHVKHNWSWRIPSIFQGFFPILQISLIYLVPESPRYLISKGRFEEARAILLKHHAGGDEVVGGPLVDFEMSEIELALEQERIANDSSYADFLKTPGNRKRLFLVIFIGLVMQLSGNGLVSYYLNLVLKSIGVESTDEQLVFNGGLMIYNYAISIAINLLVFQNIRRRLTIITAFSLMLTFYVIWTILSAINQQRNFEDTSLGKGVMAMIFLYYFAYNLGLNGLPFLYVTEITPFILRTRAVNIMFCVQQITLIYNGFVNPIAMDAIKWRYYIVYCVLLFIELIVAYLTIVETSGRSLEEVAEVFGEGIDDFKLSVTTNNKKDGHVSHVEQVDTRDGSVSGPSSTSDKNNIVRVEQV</sequence>
<feature type="transmembrane region" description="Helical" evidence="9">
    <location>
        <begin position="441"/>
        <end position="459"/>
    </location>
</feature>
<dbReference type="HOGENOM" id="CLU_001265_30_13_1"/>
<comment type="caution">
    <text evidence="11">The sequence shown here is derived from an EMBL/GenBank/DDBJ whole genome shotgun (WGS) entry which is preliminary data.</text>
</comment>
<keyword evidence="6 9" id="KW-0472">Membrane</keyword>
<evidence type="ECO:0000256" key="7">
    <source>
        <dbReference type="RuleBase" id="RU003346"/>
    </source>
</evidence>
<evidence type="ECO:0000256" key="3">
    <source>
        <dbReference type="ARBA" id="ARBA00022448"/>
    </source>
</evidence>
<evidence type="ECO:0000259" key="10">
    <source>
        <dbReference type="PROSITE" id="PS50850"/>
    </source>
</evidence>
<feature type="transmembrane region" description="Helical" evidence="9">
    <location>
        <begin position="471"/>
        <end position="493"/>
    </location>
</feature>
<feature type="transmembrane region" description="Helical" evidence="9">
    <location>
        <begin position="374"/>
        <end position="392"/>
    </location>
</feature>
<evidence type="ECO:0000256" key="1">
    <source>
        <dbReference type="ARBA" id="ARBA00004141"/>
    </source>
</evidence>
<dbReference type="InterPro" id="IPR005828">
    <property type="entry name" value="MFS_sugar_transport-like"/>
</dbReference>
<keyword evidence="3 7" id="KW-0813">Transport</keyword>
<feature type="transmembrane region" description="Helical" evidence="9">
    <location>
        <begin position="102"/>
        <end position="122"/>
    </location>
</feature>
<feature type="transmembrane region" description="Helical" evidence="9">
    <location>
        <begin position="171"/>
        <end position="191"/>
    </location>
</feature>
<keyword evidence="5 9" id="KW-1133">Transmembrane helix</keyword>
<dbReference type="PANTHER" id="PTHR48022:SF24">
    <property type="entry name" value="HEXOSE TRANSPORTER PROTEIN (AFU_ORTHOLOGUE AFUA_8G04480)"/>
    <property type="match status" value="1"/>
</dbReference>
<dbReference type="InterPro" id="IPR003663">
    <property type="entry name" value="Sugar/inositol_transpt"/>
</dbReference>
<feature type="transmembrane region" description="Helical" evidence="9">
    <location>
        <begin position="499"/>
        <end position="520"/>
    </location>
</feature>
<feature type="transmembrane region" description="Helical" evidence="9">
    <location>
        <begin position="134"/>
        <end position="151"/>
    </location>
</feature>
<dbReference type="PROSITE" id="PS50850">
    <property type="entry name" value="MFS"/>
    <property type="match status" value="1"/>
</dbReference>
<organism evidence="11 12">
    <name type="scientific">Wickerhamomyces ciferrii (strain ATCC 14091 / BCRC 22168 / CBS 111 / JCM 3599 / NBRC 0793 / NRRL Y-1031 F-60-10)</name>
    <name type="common">Yeast</name>
    <name type="synonym">Pichia ciferrii</name>
    <dbReference type="NCBI Taxonomy" id="1206466"/>
    <lineage>
        <taxon>Eukaryota</taxon>
        <taxon>Fungi</taxon>
        <taxon>Dikarya</taxon>
        <taxon>Ascomycota</taxon>
        <taxon>Saccharomycotina</taxon>
        <taxon>Saccharomycetes</taxon>
        <taxon>Phaffomycetales</taxon>
        <taxon>Wickerhamomycetaceae</taxon>
        <taxon>Wickerhamomyces</taxon>
    </lineage>
</organism>
<dbReference type="Gene3D" id="1.20.1250.20">
    <property type="entry name" value="MFS general substrate transporter like domains"/>
    <property type="match status" value="1"/>
</dbReference>
<evidence type="ECO:0000256" key="4">
    <source>
        <dbReference type="ARBA" id="ARBA00022692"/>
    </source>
</evidence>
<accession>K0KIN3</accession>
<evidence type="ECO:0000256" key="8">
    <source>
        <dbReference type="SAM" id="MobiDB-lite"/>
    </source>
</evidence>
<keyword evidence="4 9" id="KW-0812">Transmembrane</keyword>
<feature type="transmembrane region" description="Helical" evidence="9">
    <location>
        <begin position="399"/>
        <end position="421"/>
    </location>
</feature>
<name>K0KIN3_WICCF</name>
<dbReference type="Proteomes" id="UP000009328">
    <property type="component" value="Unassembled WGS sequence"/>
</dbReference>
<evidence type="ECO:0000256" key="9">
    <source>
        <dbReference type="SAM" id="Phobius"/>
    </source>
</evidence>
<dbReference type="EMBL" id="CAIF01000011">
    <property type="protein sequence ID" value="CCH41023.1"/>
    <property type="molecule type" value="Genomic_DNA"/>
</dbReference>
<dbReference type="AlphaFoldDB" id="K0KIN3"/>
<feature type="compositionally biased region" description="Polar residues" evidence="8">
    <location>
        <begin position="570"/>
        <end position="579"/>
    </location>
</feature>
<reference evidence="11 12" key="1">
    <citation type="journal article" date="2012" name="Eukaryot. Cell">
        <title>Draft genome sequence of Wickerhamomyces ciferrii NRRL Y-1031 F-60-10.</title>
        <authorList>
            <person name="Schneider J."/>
            <person name="Andrea H."/>
            <person name="Blom J."/>
            <person name="Jaenicke S."/>
            <person name="Ruckert C."/>
            <person name="Schorsch C."/>
            <person name="Szczepanowski R."/>
            <person name="Farwick M."/>
            <person name="Goesmann A."/>
            <person name="Puhler A."/>
            <person name="Schaffer S."/>
            <person name="Tauch A."/>
            <person name="Kohler T."/>
            <person name="Brinkrolf K."/>
        </authorList>
    </citation>
    <scope>NUCLEOTIDE SEQUENCE [LARGE SCALE GENOMIC DNA]</scope>
    <source>
        <strain evidence="12">ATCC 14091 / BCRC 22168 / CBS 111 / JCM 3599 / NBRC 0793 / NRRL Y-1031 F-60-10</strain>
    </source>
</reference>
<feature type="transmembrane region" description="Helical" evidence="9">
    <location>
        <begin position="332"/>
        <end position="354"/>
    </location>
</feature>
<dbReference type="GO" id="GO:0005351">
    <property type="term" value="F:carbohydrate:proton symporter activity"/>
    <property type="evidence" value="ECO:0007669"/>
    <property type="project" value="TreeGrafter"/>
</dbReference>
<gene>
    <name evidence="11" type="primary">KHT2</name>
    <name evidence="11" type="ORF">BN7_560</name>
</gene>
<comment type="subcellular location">
    <subcellularLocation>
        <location evidence="1">Membrane</location>
        <topology evidence="1">Multi-pass membrane protein</topology>
    </subcellularLocation>
</comment>
<dbReference type="GO" id="GO:0016020">
    <property type="term" value="C:membrane"/>
    <property type="evidence" value="ECO:0007669"/>
    <property type="project" value="UniProtKB-SubCell"/>
</dbReference>
<dbReference type="eggNOG" id="KOG0254">
    <property type="taxonomic scope" value="Eukaryota"/>
</dbReference>
<comment type="similarity">
    <text evidence="2 7">Belongs to the major facilitator superfamily. Sugar transporter (TC 2.A.1.1) family.</text>
</comment>
<dbReference type="Pfam" id="PF00083">
    <property type="entry name" value="Sugar_tr"/>
    <property type="match status" value="1"/>
</dbReference>
<evidence type="ECO:0000313" key="12">
    <source>
        <dbReference type="Proteomes" id="UP000009328"/>
    </source>
</evidence>
<dbReference type="InterPro" id="IPR036259">
    <property type="entry name" value="MFS_trans_sf"/>
</dbReference>
<feature type="region of interest" description="Disordered" evidence="8">
    <location>
        <begin position="555"/>
        <end position="579"/>
    </location>
</feature>
<dbReference type="InParanoid" id="K0KIN3"/>
<feature type="compositionally biased region" description="Basic and acidic residues" evidence="8">
    <location>
        <begin position="555"/>
        <end position="566"/>
    </location>
</feature>
<feature type="domain" description="Major facilitator superfamily (MFS) profile" evidence="10">
    <location>
        <begin position="65"/>
        <end position="524"/>
    </location>
</feature>